<dbReference type="InterPro" id="IPR027417">
    <property type="entry name" value="P-loop_NTPase"/>
</dbReference>
<dbReference type="InterPro" id="IPR011527">
    <property type="entry name" value="ABC1_TM_dom"/>
</dbReference>
<dbReference type="GO" id="GO:0034040">
    <property type="term" value="F:ATPase-coupled lipid transmembrane transporter activity"/>
    <property type="evidence" value="ECO:0007669"/>
    <property type="project" value="TreeGrafter"/>
</dbReference>
<accession>A0A5C4V1I5</accession>
<keyword evidence="8" id="KW-1185">Reference proteome</keyword>
<dbReference type="Gene3D" id="1.20.1560.10">
    <property type="entry name" value="ABC transporter type 1, transmembrane domain"/>
    <property type="match status" value="1"/>
</dbReference>
<dbReference type="SUPFAM" id="SSF52540">
    <property type="entry name" value="P-loop containing nucleoside triphosphate hydrolases"/>
    <property type="match status" value="1"/>
</dbReference>
<keyword evidence="5" id="KW-1133">Transmembrane helix</keyword>
<keyword evidence="4 7" id="KW-0067">ATP-binding</keyword>
<evidence type="ECO:0000313" key="7">
    <source>
        <dbReference type="EMBL" id="KAB8184751.1"/>
    </source>
</evidence>
<keyword evidence="6" id="KW-0472">Membrane</keyword>
<keyword evidence="2" id="KW-0812">Transmembrane</keyword>
<sequence>MTSDASRLPPPATRWVIPALVGYSFSVAPALTTSTALLAVLAGAAPVGITLGIGGLVDGLTSAIGQGLDTPAARECYRWVVLIVVLLLFTHVTESARTALGRALGRRVTGRLSERVMTAASEPATIAHLEDPAYLGRLERARGNGTIDMPPGEAIFGFSAKASLWVTSVGSAALLTRVTWGLGLVVFAVFVAIHSRLVRNYRIAVIETVSQTTKLRRTSYLRDVPTTPDAAREVRLFGLAAFFRDAYQSEWLVNMREVWRRRREHRLFVVVVVVSTGVTVASVFFYLGHRASTGESTVGDLALGGLAVRALLQVLRADEDDLRIGFGSKAAAEAFAFPAVEAPAGPDTVPRPAPVRPDTGLRRAPVASLSCENLRFRYGGASDEVLHGIDLDIPAGQSLAIVGLNGAGKTTLARLVAGLDAPGGGSVRVGATPIEDANRRSWQRQVVAVFQDFARYELTVRDNIAFGSLAHADDEAGLRAVARQAGLLAFIEGLPDGWDTVMSGGHTGGVGASGGEWQRIAIARALFGLRHGAQLLIMDEPAASLDARSEARLYDTFHELTAGATTIAISHRFATVRKAERVVVLDHGRIIEDGTHDDLIAAGGRYAELFRLQAKRFEEAPS</sequence>
<reference evidence="7 8" key="1">
    <citation type="submission" date="2019-10" db="EMBL/GenBank/DDBJ databases">
        <title>Nonomuraea sp. nov., isolated from Phyllanthus amarus.</title>
        <authorList>
            <person name="Klykleung N."/>
            <person name="Tanasupawat S."/>
        </authorList>
    </citation>
    <scope>NUCLEOTIDE SEQUENCE [LARGE SCALE GENOMIC DNA]</scope>
    <source>
        <strain evidence="7 8">PA1-10</strain>
    </source>
</reference>
<comment type="caution">
    <text evidence="7">The sequence shown here is derived from an EMBL/GenBank/DDBJ whole genome shotgun (WGS) entry which is preliminary data.</text>
</comment>
<dbReference type="InterPro" id="IPR039421">
    <property type="entry name" value="Type_1_exporter"/>
</dbReference>
<evidence type="ECO:0000256" key="3">
    <source>
        <dbReference type="ARBA" id="ARBA00022741"/>
    </source>
</evidence>
<protein>
    <submittedName>
        <fullName evidence="7">ATP-binding cassette domain-containing protein</fullName>
    </submittedName>
</protein>
<dbReference type="PROSITE" id="PS50893">
    <property type="entry name" value="ABC_TRANSPORTER_2"/>
    <property type="match status" value="1"/>
</dbReference>
<evidence type="ECO:0000256" key="2">
    <source>
        <dbReference type="ARBA" id="ARBA00022692"/>
    </source>
</evidence>
<organism evidence="7 8">
    <name type="scientific">Nonomuraea phyllanthi</name>
    <dbReference type="NCBI Taxonomy" id="2219224"/>
    <lineage>
        <taxon>Bacteria</taxon>
        <taxon>Bacillati</taxon>
        <taxon>Actinomycetota</taxon>
        <taxon>Actinomycetes</taxon>
        <taxon>Streptosporangiales</taxon>
        <taxon>Streptosporangiaceae</taxon>
        <taxon>Nonomuraea</taxon>
    </lineage>
</organism>
<dbReference type="Gene3D" id="3.40.50.300">
    <property type="entry name" value="P-loop containing nucleotide triphosphate hydrolases"/>
    <property type="match status" value="1"/>
</dbReference>
<evidence type="ECO:0000256" key="1">
    <source>
        <dbReference type="ARBA" id="ARBA00004651"/>
    </source>
</evidence>
<evidence type="ECO:0000256" key="6">
    <source>
        <dbReference type="ARBA" id="ARBA00023136"/>
    </source>
</evidence>
<dbReference type="Pfam" id="PF00005">
    <property type="entry name" value="ABC_tran"/>
    <property type="match status" value="1"/>
</dbReference>
<proteinExistence type="predicted"/>
<dbReference type="InterPro" id="IPR003593">
    <property type="entry name" value="AAA+_ATPase"/>
</dbReference>
<dbReference type="PROSITE" id="PS50929">
    <property type="entry name" value="ABC_TM1F"/>
    <property type="match status" value="1"/>
</dbReference>
<dbReference type="GO" id="GO:0140359">
    <property type="term" value="F:ABC-type transporter activity"/>
    <property type="evidence" value="ECO:0007669"/>
    <property type="project" value="InterPro"/>
</dbReference>
<dbReference type="OrthoDB" id="9806127at2"/>
<dbReference type="AlphaFoldDB" id="A0A5C4V1I5"/>
<dbReference type="GO" id="GO:0016887">
    <property type="term" value="F:ATP hydrolysis activity"/>
    <property type="evidence" value="ECO:0007669"/>
    <property type="project" value="InterPro"/>
</dbReference>
<dbReference type="SUPFAM" id="SSF90123">
    <property type="entry name" value="ABC transporter transmembrane region"/>
    <property type="match status" value="1"/>
</dbReference>
<comment type="subcellular location">
    <subcellularLocation>
        <location evidence="1">Cell membrane</location>
        <topology evidence="1">Multi-pass membrane protein</topology>
    </subcellularLocation>
</comment>
<name>A0A5C4V1I5_9ACTN</name>
<evidence type="ECO:0000313" key="8">
    <source>
        <dbReference type="Proteomes" id="UP000312512"/>
    </source>
</evidence>
<dbReference type="InterPro" id="IPR003439">
    <property type="entry name" value="ABC_transporter-like_ATP-bd"/>
</dbReference>
<dbReference type="GO" id="GO:0005524">
    <property type="term" value="F:ATP binding"/>
    <property type="evidence" value="ECO:0007669"/>
    <property type="project" value="UniProtKB-KW"/>
</dbReference>
<dbReference type="PANTHER" id="PTHR24221">
    <property type="entry name" value="ATP-BINDING CASSETTE SUB-FAMILY B"/>
    <property type="match status" value="1"/>
</dbReference>
<dbReference type="SMART" id="SM00382">
    <property type="entry name" value="AAA"/>
    <property type="match status" value="1"/>
</dbReference>
<keyword evidence="3" id="KW-0547">Nucleotide-binding</keyword>
<dbReference type="PANTHER" id="PTHR24221:SF654">
    <property type="entry name" value="ATP-BINDING CASSETTE SUB-FAMILY B MEMBER 6"/>
    <property type="match status" value="1"/>
</dbReference>
<dbReference type="GO" id="GO:0005886">
    <property type="term" value="C:plasma membrane"/>
    <property type="evidence" value="ECO:0007669"/>
    <property type="project" value="UniProtKB-SubCell"/>
</dbReference>
<dbReference type="Proteomes" id="UP000312512">
    <property type="component" value="Unassembled WGS sequence"/>
</dbReference>
<evidence type="ECO:0000256" key="4">
    <source>
        <dbReference type="ARBA" id="ARBA00022840"/>
    </source>
</evidence>
<dbReference type="EMBL" id="VDLX02000032">
    <property type="protein sequence ID" value="KAB8184751.1"/>
    <property type="molecule type" value="Genomic_DNA"/>
</dbReference>
<dbReference type="RefSeq" id="WP_139637931.1">
    <property type="nucleotide sequence ID" value="NZ_VDLX02000032.1"/>
</dbReference>
<gene>
    <name evidence="7" type="ORF">FH608_048175</name>
</gene>
<dbReference type="InterPro" id="IPR036640">
    <property type="entry name" value="ABC1_TM_sf"/>
</dbReference>
<evidence type="ECO:0000256" key="5">
    <source>
        <dbReference type="ARBA" id="ARBA00022989"/>
    </source>
</evidence>